<comment type="similarity">
    <text evidence="2">Belongs to the bacterial solute-binding protein 5 family.</text>
</comment>
<dbReference type="SUPFAM" id="SSF53850">
    <property type="entry name" value="Periplasmic binding protein-like II"/>
    <property type="match status" value="1"/>
</dbReference>
<name>A0A379ERQ1_9PAST</name>
<proteinExistence type="inferred from homology"/>
<protein>
    <submittedName>
        <fullName evidence="6">Periplasmic oligopeptide-binding protein</fullName>
    </submittedName>
</protein>
<keyword evidence="3" id="KW-0813">Transport</keyword>
<dbReference type="InterPro" id="IPR039424">
    <property type="entry name" value="SBP_5"/>
</dbReference>
<evidence type="ECO:0000313" key="6">
    <source>
        <dbReference type="EMBL" id="SUC03290.1"/>
    </source>
</evidence>
<reference evidence="6 7" key="1">
    <citation type="submission" date="2018-06" db="EMBL/GenBank/DDBJ databases">
        <authorList>
            <consortium name="Pathogen Informatics"/>
            <person name="Doyle S."/>
        </authorList>
    </citation>
    <scope>NUCLEOTIDE SEQUENCE [LARGE SCALE GENOMIC DNA]</scope>
    <source>
        <strain evidence="6 7">NCTC11621</strain>
    </source>
</reference>
<keyword evidence="4" id="KW-0732">Signal</keyword>
<gene>
    <name evidence="6" type="primary">oppA_2</name>
    <name evidence="6" type="ORF">NCTC11621_00040</name>
</gene>
<dbReference type="GO" id="GO:0015833">
    <property type="term" value="P:peptide transport"/>
    <property type="evidence" value="ECO:0007669"/>
    <property type="project" value="TreeGrafter"/>
</dbReference>
<comment type="subcellular location">
    <subcellularLocation>
        <location evidence="1">Cell envelope</location>
    </subcellularLocation>
</comment>
<dbReference type="InterPro" id="IPR000914">
    <property type="entry name" value="SBP_5_dom"/>
</dbReference>
<dbReference type="GO" id="GO:0030288">
    <property type="term" value="C:outer membrane-bounded periplasmic space"/>
    <property type="evidence" value="ECO:0007669"/>
    <property type="project" value="TreeGrafter"/>
</dbReference>
<dbReference type="EMBL" id="UGTV01000004">
    <property type="protein sequence ID" value="SUC03290.1"/>
    <property type="molecule type" value="Genomic_DNA"/>
</dbReference>
<dbReference type="Gene3D" id="3.10.105.10">
    <property type="entry name" value="Dipeptide-binding Protein, Domain 3"/>
    <property type="match status" value="1"/>
</dbReference>
<evidence type="ECO:0000256" key="1">
    <source>
        <dbReference type="ARBA" id="ARBA00004196"/>
    </source>
</evidence>
<evidence type="ECO:0000256" key="3">
    <source>
        <dbReference type="ARBA" id="ARBA00022448"/>
    </source>
</evidence>
<feature type="domain" description="Solute-binding protein family 5" evidence="5">
    <location>
        <begin position="7"/>
        <end position="91"/>
    </location>
</feature>
<dbReference type="PANTHER" id="PTHR30290:SF10">
    <property type="entry name" value="PERIPLASMIC OLIGOPEPTIDE-BINDING PROTEIN-RELATED"/>
    <property type="match status" value="1"/>
</dbReference>
<dbReference type="AlphaFoldDB" id="A0A379ERQ1"/>
<dbReference type="Proteomes" id="UP000254704">
    <property type="component" value="Unassembled WGS sequence"/>
</dbReference>
<organism evidence="6 7">
    <name type="scientific">Pasteurella canis</name>
    <dbReference type="NCBI Taxonomy" id="753"/>
    <lineage>
        <taxon>Bacteria</taxon>
        <taxon>Pseudomonadati</taxon>
        <taxon>Pseudomonadota</taxon>
        <taxon>Gammaproteobacteria</taxon>
        <taxon>Pasteurellales</taxon>
        <taxon>Pasteurellaceae</taxon>
        <taxon>Pasteurella</taxon>
    </lineage>
</organism>
<dbReference type="GO" id="GO:1904680">
    <property type="term" value="F:peptide transmembrane transporter activity"/>
    <property type="evidence" value="ECO:0007669"/>
    <property type="project" value="TreeGrafter"/>
</dbReference>
<dbReference type="PANTHER" id="PTHR30290">
    <property type="entry name" value="PERIPLASMIC BINDING COMPONENT OF ABC TRANSPORTER"/>
    <property type="match status" value="1"/>
</dbReference>
<evidence type="ECO:0000256" key="2">
    <source>
        <dbReference type="ARBA" id="ARBA00005695"/>
    </source>
</evidence>
<sequence>MKYIHHQLCTYLYEINHKKAPFNDVRVRKALSMAMDRNIITEKVTAQGQVPAYSFTPPYINGGEKIATPEWVNLPQAERNKKAIELLKESWLR</sequence>
<evidence type="ECO:0000259" key="5">
    <source>
        <dbReference type="Pfam" id="PF00496"/>
    </source>
</evidence>
<dbReference type="Pfam" id="PF00496">
    <property type="entry name" value="SBP_bac_5"/>
    <property type="match status" value="1"/>
</dbReference>
<evidence type="ECO:0000256" key="4">
    <source>
        <dbReference type="ARBA" id="ARBA00022729"/>
    </source>
</evidence>
<accession>A0A379ERQ1</accession>
<evidence type="ECO:0000313" key="7">
    <source>
        <dbReference type="Proteomes" id="UP000254704"/>
    </source>
</evidence>